<keyword evidence="3" id="KW-0175">Coiled coil</keyword>
<evidence type="ECO:0000256" key="2">
    <source>
        <dbReference type="PROSITE-ProRule" id="PRU00984"/>
    </source>
</evidence>
<dbReference type="GO" id="GO:0031267">
    <property type="term" value="F:small GTPase binding"/>
    <property type="evidence" value="ECO:0007669"/>
    <property type="project" value="TreeGrafter"/>
</dbReference>
<feature type="compositionally biased region" description="Low complexity" evidence="4">
    <location>
        <begin position="2025"/>
        <end position="2038"/>
    </location>
</feature>
<dbReference type="Proteomes" id="UP000824540">
    <property type="component" value="Unassembled WGS sequence"/>
</dbReference>
<dbReference type="GO" id="GO:0005737">
    <property type="term" value="C:cytoplasm"/>
    <property type="evidence" value="ECO:0007669"/>
    <property type="project" value="TreeGrafter"/>
</dbReference>
<dbReference type="Gene3D" id="1.20.58.740">
    <property type="match status" value="1"/>
</dbReference>
<dbReference type="InterPro" id="IPR027357">
    <property type="entry name" value="DOCKER_dom"/>
</dbReference>
<dbReference type="InterPro" id="IPR026791">
    <property type="entry name" value="DOCK"/>
</dbReference>
<feature type="region of interest" description="Disordered" evidence="4">
    <location>
        <begin position="1519"/>
        <end position="1556"/>
    </location>
</feature>
<dbReference type="Pfam" id="PF20422">
    <property type="entry name" value="DHR-2_Lobe_B"/>
    <property type="match status" value="1"/>
</dbReference>
<reference evidence="6" key="1">
    <citation type="thesis" date="2021" institute="BYU ScholarsArchive" country="Provo, UT, USA">
        <title>Applications of and Algorithms for Genome Assembly and Genomic Analyses with an Emphasis on Marine Teleosts.</title>
        <authorList>
            <person name="Pickett B.D."/>
        </authorList>
    </citation>
    <scope>NUCLEOTIDE SEQUENCE</scope>
    <source>
        <strain evidence="6">HI-2016</strain>
    </source>
</reference>
<dbReference type="Pfam" id="PF06920">
    <property type="entry name" value="DHR-2_Lobe_A"/>
    <property type="match status" value="1"/>
</dbReference>
<evidence type="ECO:0000313" key="6">
    <source>
        <dbReference type="EMBL" id="KAG9335308.1"/>
    </source>
</evidence>
<feature type="domain" description="DOCKER" evidence="5">
    <location>
        <begin position="923"/>
        <end position="1431"/>
    </location>
</feature>
<proteinExistence type="inferred from homology"/>
<feature type="region of interest" description="Disordered" evidence="4">
    <location>
        <begin position="1825"/>
        <end position="2038"/>
    </location>
</feature>
<dbReference type="GO" id="GO:0005886">
    <property type="term" value="C:plasma membrane"/>
    <property type="evidence" value="ECO:0007669"/>
    <property type="project" value="TreeGrafter"/>
</dbReference>
<gene>
    <name evidence="6" type="ORF">JZ751_005413</name>
</gene>
<feature type="compositionally biased region" description="Acidic residues" evidence="4">
    <location>
        <begin position="321"/>
        <end position="333"/>
    </location>
</feature>
<dbReference type="GO" id="GO:0007264">
    <property type="term" value="P:small GTPase-mediated signal transduction"/>
    <property type="evidence" value="ECO:0007669"/>
    <property type="project" value="InterPro"/>
</dbReference>
<dbReference type="OrthoDB" id="18896at2759"/>
<dbReference type="Pfam" id="PF20421">
    <property type="entry name" value="DHR-2_Lobe_C"/>
    <property type="match status" value="1"/>
</dbReference>
<comment type="caution">
    <text evidence="6">The sequence shown here is derived from an EMBL/GenBank/DDBJ whole genome shotgun (WGS) entry which is preliminary data.</text>
</comment>
<feature type="compositionally biased region" description="Low complexity" evidence="4">
    <location>
        <begin position="1522"/>
        <end position="1537"/>
    </location>
</feature>
<feature type="compositionally biased region" description="Low complexity" evidence="4">
    <location>
        <begin position="1483"/>
        <end position="1497"/>
    </location>
</feature>
<feature type="region of interest" description="Disordered" evidence="4">
    <location>
        <begin position="1449"/>
        <end position="1502"/>
    </location>
</feature>
<name>A0A8T2NC12_9TELE</name>
<organism evidence="6 7">
    <name type="scientific">Albula glossodonta</name>
    <name type="common">roundjaw bonefish</name>
    <dbReference type="NCBI Taxonomy" id="121402"/>
    <lineage>
        <taxon>Eukaryota</taxon>
        <taxon>Metazoa</taxon>
        <taxon>Chordata</taxon>
        <taxon>Craniata</taxon>
        <taxon>Vertebrata</taxon>
        <taxon>Euteleostomi</taxon>
        <taxon>Actinopterygii</taxon>
        <taxon>Neopterygii</taxon>
        <taxon>Teleostei</taxon>
        <taxon>Albuliformes</taxon>
        <taxon>Albulidae</taxon>
        <taxon>Albula</taxon>
    </lineage>
</organism>
<comment type="similarity">
    <text evidence="2">Belongs to the DOCK family.</text>
</comment>
<feature type="compositionally biased region" description="Basic and acidic residues" evidence="4">
    <location>
        <begin position="1989"/>
        <end position="2011"/>
    </location>
</feature>
<feature type="compositionally biased region" description="Pro residues" evidence="4">
    <location>
        <begin position="1825"/>
        <end position="1838"/>
    </location>
</feature>
<feature type="compositionally biased region" description="Low complexity" evidence="4">
    <location>
        <begin position="1847"/>
        <end position="1869"/>
    </location>
</feature>
<dbReference type="InterPro" id="IPR043162">
    <property type="entry name" value="DOCK_C_lobe_C"/>
</dbReference>
<dbReference type="FunFam" id="1.25.40.410:FF:000003">
    <property type="entry name" value="Dedicator of cytokinesis protein 4"/>
    <property type="match status" value="1"/>
</dbReference>
<dbReference type="InterPro" id="IPR046769">
    <property type="entry name" value="DOCKER_Lobe_A"/>
</dbReference>
<evidence type="ECO:0000256" key="1">
    <source>
        <dbReference type="ARBA" id="ARBA00022658"/>
    </source>
</evidence>
<dbReference type="InterPro" id="IPR046773">
    <property type="entry name" value="DOCKER_Lobe_C"/>
</dbReference>
<accession>A0A8T2NC12</accession>
<evidence type="ECO:0000259" key="5">
    <source>
        <dbReference type="PROSITE" id="PS51651"/>
    </source>
</evidence>
<keyword evidence="1" id="KW-0344">Guanine-nucleotide releasing factor</keyword>
<dbReference type="Gene3D" id="1.25.40.410">
    <property type="match status" value="1"/>
</dbReference>
<dbReference type="PANTHER" id="PTHR45653">
    <property type="entry name" value="DEDICATOR OF CYTOKINESIS"/>
    <property type="match status" value="1"/>
</dbReference>
<dbReference type="PANTHER" id="PTHR45653:SF4">
    <property type="entry name" value="DEDICATOR OF CYTOKINESIS PROTEIN 3"/>
    <property type="match status" value="1"/>
</dbReference>
<keyword evidence="7" id="KW-1185">Reference proteome</keyword>
<dbReference type="InterPro" id="IPR056372">
    <property type="entry name" value="TPR_DOCK"/>
</dbReference>
<evidence type="ECO:0000313" key="7">
    <source>
        <dbReference type="Proteomes" id="UP000824540"/>
    </source>
</evidence>
<feature type="coiled-coil region" evidence="3">
    <location>
        <begin position="497"/>
        <end position="524"/>
    </location>
</feature>
<evidence type="ECO:0000256" key="4">
    <source>
        <dbReference type="SAM" id="MobiDB-lite"/>
    </source>
</evidence>
<sequence length="2038" mass="225471">MTPYLFVDSSYSSLDCPSHNCVPGLPASSWTDQWIVSNSAPCVAHLVMQQVSPCKAPPIQHLQTTKPPRDITAPGMECITGLQVRQCPTVPGCKSIIQSALFQAQMETAWSLCDACRPCSPPAKRKIPNGAWNPPRAPVLQCMAQERHFSRLSALSQAALLSSFPAIFDELLQMFTVQEVAEFVRGTLGSMPSTVHIGQSMDVVKLQYHLKTTNHTTVTPWKRSGSISIVLGGHNQSRRILLPVVLHHIHLHLRQQKELLICSGILSSIFSIIKASSLGICEEVTQTRLVVTHLTKGDSPGQHTGSVAVQGAVVLKTAEREGEDEGREGEEEGAGVRSPASPFPTMARGSIGEATIGQPRRGFDTGAAWALAAARTDCALTTFSSDVIGSVRLVVPPQCEKEARLCRHVRVPLLLELSGAGAAETSVQEEVEMMVESLLDVLLQTLLAIMSKSQAQEAVRGQRCPQCTAEITGEYVSCLLSLLRQMSDIHFQHLMDNFQSKEELKRSQEDIDELRQRKVCFTIEEIEEFLLKIFCVFRNLMKLSIFPRDWNVMRLLTSNIIVTTAQYLSPALHKNFTEADFDFKVRGSQRGGGVDWKGVVLWGCPSPHLHGRCLGIPHTDEVPAPGPKAANQRSPVWNSYFSLAVLYINQPSLQLEALTPAKRKKVLDNDSNSPPDSTHTIPPQISNSFISISFQSRSLRDVDRAHPELLLLHRYGDMRVMMAYELFSMWQNLGENKIHFIPGMIGPFLGVTLVPQAEVRNIMIPIFHDMMDWEQRKNGNFKQQVEAELIDKLDSLVSEGKGDENYRELFSLLGSINLISACALTLTCLCSALFGGISTQLFGPYPSAVSHGVSSVRTPQLCFCVPSLLEKIEQETWRETGISFVTSVTRLMERLLDYRDCMKGEETENKKIGCTVNLLNFYKSEINKEEMYIRYIHKLCDMHLQAENYTEAAFTLLLYWELLQWEERPLREFLHYPAQSEWHRKEGLCRKVIHYFNKGKCWEFGIPLCRELAFQYEALYDYQSLSWIRKMEAAYYDNIMEQQRLEPEFFRVGFYGRKFPFFLRVICVSRMCQRVGVGFGVVTGALGKSGGIDVAVSSRASWSTKDPVSDPGGPWGTQSHSVTQHFIDVDIHIHIHSGLFLNVAHLDLQIYAVTPVPESADVLQMDRVPDRIKSFYRVNNVRRFRYDRPFHKGPKDRENEFKARVNVGRAQRCCSLWIERTTLILTHPLPGISRWFEVDKRELVRNSCMVEVSPLENAISVVENKNHELRTLISQYQHKQLHGNINLLSMCLNGVIDAAVNGGIARYQEVTLSKPPPLCPSHRTLKYVRLCVCKVRVEAELCLLTCVFSVKEYGGVPAFFDKDYISGHPEDTEKITQLKDLMQEQVHILGVGLAVHEKLVHPEMRPLHKKLIDQFQMMRSSLCHVSGSGSSDASCSGLPGLDKLSSACSGTSTPRGILASHSPMSPESVKLMHRHSPLNLLGSARHSSSSLSSHTSSEPGNLVILTDGMVVEHPEELYRMQPSPSSSSLSSTHSAPSQMMNSAPPSARGSPSLPDKYRHSREMLMLLPPHRERPSSAMYPAVAENGQVSSTPHVPPLPDSRCAKFSLCPTNFQRALFHQVIGPCKPCSDPNLSVAEKVVNRGQHCDCGWLCLSVVSRGQHYDIVSGGQHFDVLSAPSSWSLDSGTREALPFLSAHVGSVMAPPVPPRTLPPGHFSMHFDAFHHQISDLPPALPARSLRKVSYAVCFLSVPHPTQTSPAPAGSTLASATPGLWFLSLTSKRKCGKFARGSAQGQIILRTGLQTCSQHADMLVVQVDVTLSPVSACPPPQSPLHPIPASPTSPQSGLDGSNSTLSGSASSGVSSLSESNFGQPSDPPPRADTSDSTPSQPWAGTEEDGESPYLPVRYSISEPDVLDSAKPPPCRSHSAPGGVVPTPTEGLPHHHTHIHYPHEPPPALPPKPYLREGCIPEEDLRPVPRPMPRKISQPLISNKEEQAKVAWEHGVTEEVREGGREGTPISPKEQDGDGFSSTSLSLPSGTP</sequence>
<feature type="region of interest" description="Disordered" evidence="4">
    <location>
        <begin position="318"/>
        <end position="359"/>
    </location>
</feature>
<evidence type="ECO:0000256" key="3">
    <source>
        <dbReference type="SAM" id="Coils"/>
    </source>
</evidence>
<dbReference type="InterPro" id="IPR043161">
    <property type="entry name" value="DOCK_C_lobe_A"/>
</dbReference>
<dbReference type="GO" id="GO:0005085">
    <property type="term" value="F:guanyl-nucleotide exchange factor activity"/>
    <property type="evidence" value="ECO:0007669"/>
    <property type="project" value="UniProtKB-KW"/>
</dbReference>
<protein>
    <recommendedName>
        <fullName evidence="5">DOCKER domain-containing protein</fullName>
    </recommendedName>
</protein>
<feature type="compositionally biased region" description="Pro residues" evidence="4">
    <location>
        <begin position="1950"/>
        <end position="1959"/>
    </location>
</feature>
<dbReference type="Pfam" id="PF23554">
    <property type="entry name" value="TPR_DOCK"/>
    <property type="match status" value="5"/>
</dbReference>
<dbReference type="PROSITE" id="PS51651">
    <property type="entry name" value="DOCKER"/>
    <property type="match status" value="1"/>
</dbReference>
<dbReference type="EMBL" id="JAFBMS010000124">
    <property type="protein sequence ID" value="KAG9335308.1"/>
    <property type="molecule type" value="Genomic_DNA"/>
</dbReference>
<dbReference type="InterPro" id="IPR046770">
    <property type="entry name" value="DOCKER_Lobe_B"/>
</dbReference>